<dbReference type="GO" id="GO:0005975">
    <property type="term" value="P:carbohydrate metabolic process"/>
    <property type="evidence" value="ECO:0007669"/>
    <property type="project" value="InterPro"/>
</dbReference>
<evidence type="ECO:0000313" key="4">
    <source>
        <dbReference type="EMBL" id="MDJ1645929.1"/>
    </source>
</evidence>
<dbReference type="RefSeq" id="WP_283827336.1">
    <property type="nucleotide sequence ID" value="NZ_JASDDP010000023.1"/>
</dbReference>
<dbReference type="InterPro" id="IPR006047">
    <property type="entry name" value="GH13_cat_dom"/>
</dbReference>
<dbReference type="Gene3D" id="3.20.20.80">
    <property type="entry name" value="Glycosidases"/>
    <property type="match status" value="1"/>
</dbReference>
<organism evidence="4 5">
    <name type="scientific">Mycoplasma phocimorsus</name>
    <dbReference type="NCBI Taxonomy" id="3045839"/>
    <lineage>
        <taxon>Bacteria</taxon>
        <taxon>Bacillati</taxon>
        <taxon>Mycoplasmatota</taxon>
        <taxon>Mollicutes</taxon>
        <taxon>Mycoplasmataceae</taxon>
        <taxon>Mycoplasma</taxon>
    </lineage>
</organism>
<keyword evidence="4" id="KW-0378">Hydrolase</keyword>
<evidence type="ECO:0000313" key="5">
    <source>
        <dbReference type="Proteomes" id="UP001224428"/>
    </source>
</evidence>
<dbReference type="InterPro" id="IPR013783">
    <property type="entry name" value="Ig-like_fold"/>
</dbReference>
<dbReference type="GO" id="GO:0030246">
    <property type="term" value="F:carbohydrate binding"/>
    <property type="evidence" value="ECO:0007669"/>
    <property type="project" value="InterPro"/>
</dbReference>
<dbReference type="SUPFAM" id="SSF49452">
    <property type="entry name" value="Starch-binding domain-like"/>
    <property type="match status" value="1"/>
</dbReference>
<dbReference type="Pfam" id="PF02922">
    <property type="entry name" value="CBM_48"/>
    <property type="match status" value="1"/>
</dbReference>
<dbReference type="EMBL" id="JASDDP010000023">
    <property type="protein sequence ID" value="MDJ1645929.1"/>
    <property type="molecule type" value="Genomic_DNA"/>
</dbReference>
<sequence length="1532" mass="176824">MNINNKKIIKNNIKKIKYFISEAIDRKTKEKFFRFKSSIDSDIKKFMNITDAFQEFISIVNETDKTTRVWIHQAGKFRKAITYKEVKELLKIEPKNEQKQDNCFDCCEGECKVETCIPNKDCINCCEGQCEVKKEQKQNNCFDCCESECKVETCIPNKDCINCCEGQCEAKNEQKQDNCFDCCEGECKAETCIPNKDCINCCEGQCEVKNEEKQDNCSNCCEGECKAETCIPNKDCINCCEGQCEAKNKQKQDNCFDCCEGECKVETCIPNKDCINCCEGQCEVKNEEKQDNCSNCCEGECKVETCIPNKDCINCCEGQCEVKNEEKQDNCFDCCEGECKAETCIPNKDCINCCEGQCESKDNIIKTKTIPKEILNQINDKVKIINSKGIRPKDVKTLSLINSLIDRWSFNNTGENGCLLNSKICNPYQFKFIKWNLSDKLNSTTLDLHIEIFRNDKERRNFESAIKVITLEGFAPNTEEEPKINKTLIIHFKPNEKIDNWGIHLFNSNESLKAIAQKTEWKKPILFNKNADKDGFYKAEIDIINLENGLKFMLHKDNIKHFESALEFPKYPDYAEFWFLMNDKYIYESRPNEEYKTQFIKRVEENVIDLKFKKRIKDKNYSINLLNITEIKTNEIVDYEVMEKTEKDGFLIILDSKYNLGDSFRFSYDSYDLGLEEITRELLKKDTIIYRKSDLGSILLKDGSASVKIWAPVSKNAKIRIFCKHDQTKLIREYKLHRSNEHKYVWEGILNQETINLPTVEEYFYQYVLDYDLNVAEKIVLDPYAYSMASHNPALDSIGKGAFVRLDSEKAGEISPARGIYSGGINGELNAMIAYEIHVRDYTISAKDDMGNPIKYAGTFKGMTNWEEGINYLKKLGITHIEFLPLLAFFGTDEDSKEFVKGEEGKVTNYSWGYDPHSYMSIDGWLASDAKKPYVRIKELRELIKKLHDNNIGVIVDVVYNHMWRNEIYDDIVHGVYFRSKDGITPVGSPAIASEHPMMRDIILRSLRMLWHEYGVDGFRFDMLGYMDNETVHIIRNEFPDAIIYGEAWPHTDLPKGKSPVKGWTSYKDHGIKDIGYFNDSIRRAIKGETSEGGAFDRAFVQGVDWKTNLLRSSIIAGIKNFPQNNVQKGNLYANIRYNSNDIFADSPNEALQYLSIHDGFTLWDKINIATDLRGRTIEEQLDYKLKLIKQSFAILFTSQGRLIINGGDEMGKTKPLDAGEPNIDRSATCMSTIVLPDVNNNFNTSNIYIENSFNSSDVTNQYRWNRLSKSYFGGKFKELSDFVADLIALRKKLYGLRFETAKEIQENFRFFGESKINTEFGPFDSFEDKNLNFIKIKFINAPKEAREKEWFICDIYAKIQKFNEHAIKIYIDKNGYGEVIIPSTIILALSKKDKYWTSAKTFSFRLHEIIDAKNIYDNFAGICEIPYWSISKEKTVEFNFKKQRNKAVIDQYDNSIDNYIQYRIKSPKDPLFEEYIIFSNSSDNDKFISAKLDKSYITLLDENGVHLNGIKKTNPNKVAGNTTVLVAKLRK</sequence>
<dbReference type="Proteomes" id="UP001224428">
    <property type="component" value="Unassembled WGS sequence"/>
</dbReference>
<dbReference type="SUPFAM" id="SSF81296">
    <property type="entry name" value="E set domains"/>
    <property type="match status" value="1"/>
</dbReference>
<evidence type="ECO:0000256" key="1">
    <source>
        <dbReference type="ARBA" id="ARBA00008061"/>
    </source>
</evidence>
<feature type="domain" description="Glycosyl hydrolase family 13 catalytic" evidence="3">
    <location>
        <begin position="836"/>
        <end position="1221"/>
    </location>
</feature>
<dbReference type="PANTHER" id="PTHR43002">
    <property type="entry name" value="GLYCOGEN DEBRANCHING ENZYME"/>
    <property type="match status" value="1"/>
</dbReference>
<dbReference type="SMART" id="SM00642">
    <property type="entry name" value="Aamy"/>
    <property type="match status" value="1"/>
</dbReference>
<dbReference type="Gene3D" id="2.60.40.10">
    <property type="entry name" value="Immunoglobulins"/>
    <property type="match status" value="1"/>
</dbReference>
<keyword evidence="2" id="KW-0106">Calcium</keyword>
<dbReference type="Pfam" id="PF00128">
    <property type="entry name" value="Alpha-amylase"/>
    <property type="match status" value="1"/>
</dbReference>
<keyword evidence="5" id="KW-1185">Reference proteome</keyword>
<dbReference type="Gene3D" id="2.60.40.1110">
    <property type="match status" value="1"/>
</dbReference>
<dbReference type="CDD" id="cd11341">
    <property type="entry name" value="AmyAc_Pullulanase_LD-like"/>
    <property type="match status" value="1"/>
</dbReference>
<dbReference type="InterPro" id="IPR014756">
    <property type="entry name" value="Ig_E-set"/>
</dbReference>
<name>A0AAJ1UVV0_9MOLU</name>
<dbReference type="InterPro" id="IPR004193">
    <property type="entry name" value="Glyco_hydro_13_N"/>
</dbReference>
<gene>
    <name evidence="4" type="ORF">QLQ80_02450</name>
</gene>
<dbReference type="InterPro" id="IPR013784">
    <property type="entry name" value="Carb-bd-like_fold"/>
</dbReference>
<reference evidence="4" key="1">
    <citation type="submission" date="2023-05" db="EMBL/GenBank/DDBJ databases">
        <title>Mycoplasma phocimorsus sp. nov., isolated from Scandinavian patients with seal finger or septic arthritis after contact with seals.</title>
        <authorList>
            <person name="Skafte-Holm A."/>
            <person name="Pedersen T.R."/>
            <person name="Froelund M."/>
            <person name="Stegger M."/>
            <person name="Qvortrup K."/>
            <person name="Michaels D.L."/>
            <person name="Brown D.R."/>
            <person name="Jensen J.S."/>
        </authorList>
    </citation>
    <scope>NUCLEOTIDE SEQUENCE</scope>
    <source>
        <strain evidence="4">M5725</strain>
    </source>
</reference>
<dbReference type="GO" id="GO:0004553">
    <property type="term" value="F:hydrolase activity, hydrolyzing O-glycosyl compounds"/>
    <property type="evidence" value="ECO:0007669"/>
    <property type="project" value="InterPro"/>
</dbReference>
<protein>
    <submittedName>
        <fullName evidence="4">Alpha-amylase family glycosyl hydrolase</fullName>
    </submittedName>
</protein>
<dbReference type="SUPFAM" id="SSF51445">
    <property type="entry name" value="(Trans)glycosidases"/>
    <property type="match status" value="1"/>
</dbReference>
<evidence type="ECO:0000259" key="3">
    <source>
        <dbReference type="SMART" id="SM00642"/>
    </source>
</evidence>
<comment type="caution">
    <text evidence="4">The sequence shown here is derived from an EMBL/GenBank/DDBJ whole genome shotgun (WGS) entry which is preliminary data.</text>
</comment>
<accession>A0AAJ1UVV0</accession>
<evidence type="ECO:0000256" key="2">
    <source>
        <dbReference type="ARBA" id="ARBA00022837"/>
    </source>
</evidence>
<comment type="similarity">
    <text evidence="1">Belongs to the glycosyl hydrolase 13 family.</text>
</comment>
<dbReference type="InterPro" id="IPR017853">
    <property type="entry name" value="GH"/>
</dbReference>
<proteinExistence type="inferred from homology"/>